<comment type="caution">
    <text evidence="14">The sequence shown here is derived from an EMBL/GenBank/DDBJ whole genome shotgun (WGS) entry which is preliminary data.</text>
</comment>
<evidence type="ECO:0000256" key="9">
    <source>
        <dbReference type="ARBA" id="ARBA00076414"/>
    </source>
</evidence>
<dbReference type="RefSeq" id="WP_144358493.1">
    <property type="nucleotide sequence ID" value="NZ_VMNH01000007.1"/>
</dbReference>
<dbReference type="NCBIfam" id="NF010748">
    <property type="entry name" value="PRK14150.1"/>
    <property type="match status" value="1"/>
</dbReference>
<reference evidence="14 15" key="1">
    <citation type="submission" date="2019-07" db="EMBL/GenBank/DDBJ databases">
        <title>The pathways for chlorine oxyanion respiration interact through the shared metabolite chlorate.</title>
        <authorList>
            <person name="Barnum T.P."/>
            <person name="Cheng Y."/>
            <person name="Hill K.A."/>
            <person name="Lucas L.N."/>
            <person name="Carlson H.K."/>
            <person name="Coates J.D."/>
        </authorList>
    </citation>
    <scope>NUCLEOTIDE SEQUENCE [LARGE SCALE GENOMIC DNA]</scope>
    <source>
        <strain evidence="14 15">BK-1</strain>
    </source>
</reference>
<dbReference type="InterPro" id="IPR013805">
    <property type="entry name" value="GrpE_CC"/>
</dbReference>
<evidence type="ECO:0000256" key="11">
    <source>
        <dbReference type="RuleBase" id="RU000639"/>
    </source>
</evidence>
<comment type="subcellular location">
    <subcellularLocation>
        <location evidence="1 10">Cytoplasm</location>
    </subcellularLocation>
</comment>
<name>A0A558DRU0_9GAMM</name>
<keyword evidence="4 10" id="KW-0963">Cytoplasm</keyword>
<evidence type="ECO:0000256" key="13">
    <source>
        <dbReference type="SAM" id="MobiDB-lite"/>
    </source>
</evidence>
<dbReference type="InterPro" id="IPR000740">
    <property type="entry name" value="GrpE"/>
</dbReference>
<dbReference type="GO" id="GO:0042803">
    <property type="term" value="F:protein homodimerization activity"/>
    <property type="evidence" value="ECO:0007669"/>
    <property type="project" value="InterPro"/>
</dbReference>
<evidence type="ECO:0000313" key="14">
    <source>
        <dbReference type="EMBL" id="TVO75913.1"/>
    </source>
</evidence>
<dbReference type="PROSITE" id="PS01071">
    <property type="entry name" value="GRPE"/>
    <property type="match status" value="1"/>
</dbReference>
<dbReference type="GO" id="GO:0005829">
    <property type="term" value="C:cytosol"/>
    <property type="evidence" value="ECO:0007669"/>
    <property type="project" value="TreeGrafter"/>
</dbReference>
<dbReference type="NCBIfam" id="NF010737">
    <property type="entry name" value="PRK14139.1"/>
    <property type="match status" value="1"/>
</dbReference>
<comment type="subunit">
    <text evidence="3 10">Homodimer.</text>
</comment>
<evidence type="ECO:0000313" key="15">
    <source>
        <dbReference type="Proteomes" id="UP000316649"/>
    </source>
</evidence>
<evidence type="ECO:0000256" key="2">
    <source>
        <dbReference type="ARBA" id="ARBA00009054"/>
    </source>
</evidence>
<comment type="function">
    <text evidence="7 10 11">Participates actively in the response to hyperosmotic and heat shock by preventing the aggregation of stress-denatured proteins, in association with DnaK and GrpE. It is the nucleotide exchange factor for DnaK and may function as a thermosensor. Unfolded proteins bind initially to DnaJ; upon interaction with the DnaJ-bound protein, DnaK hydrolyzes its bound ATP, resulting in the formation of a stable complex. GrpE releases ADP from DnaK; ATP binding to DnaK triggers the release of the substrate protein, thus completing the reaction cycle. Several rounds of ATP-dependent interactions between DnaJ, DnaK and GrpE are required for fully efficient folding.</text>
</comment>
<dbReference type="GO" id="GO:0051082">
    <property type="term" value="F:unfolded protein binding"/>
    <property type="evidence" value="ECO:0007669"/>
    <property type="project" value="TreeGrafter"/>
</dbReference>
<evidence type="ECO:0000256" key="7">
    <source>
        <dbReference type="ARBA" id="ARBA00053401"/>
    </source>
</evidence>
<dbReference type="Proteomes" id="UP000316649">
    <property type="component" value="Unassembled WGS sequence"/>
</dbReference>
<dbReference type="SUPFAM" id="SSF51064">
    <property type="entry name" value="Head domain of nucleotide exchange factor GrpE"/>
    <property type="match status" value="1"/>
</dbReference>
<dbReference type="Gene3D" id="3.90.20.20">
    <property type="match status" value="1"/>
</dbReference>
<dbReference type="PANTHER" id="PTHR21237">
    <property type="entry name" value="GRPE PROTEIN"/>
    <property type="match status" value="1"/>
</dbReference>
<evidence type="ECO:0000256" key="4">
    <source>
        <dbReference type="ARBA" id="ARBA00022490"/>
    </source>
</evidence>
<dbReference type="FunFam" id="2.30.22.10:FF:000001">
    <property type="entry name" value="Protein GrpE"/>
    <property type="match status" value="1"/>
</dbReference>
<dbReference type="PRINTS" id="PR00773">
    <property type="entry name" value="GRPEPROTEIN"/>
</dbReference>
<evidence type="ECO:0000256" key="5">
    <source>
        <dbReference type="ARBA" id="ARBA00023016"/>
    </source>
</evidence>
<protein>
    <recommendedName>
        <fullName evidence="8 10">Protein GrpE</fullName>
    </recommendedName>
    <alternativeName>
        <fullName evidence="9 10">HSP-70 cofactor</fullName>
    </alternativeName>
</protein>
<accession>A0A558DRU0</accession>
<dbReference type="InterPro" id="IPR009012">
    <property type="entry name" value="GrpE_head"/>
</dbReference>
<evidence type="ECO:0000256" key="1">
    <source>
        <dbReference type="ARBA" id="ARBA00004496"/>
    </source>
</evidence>
<keyword evidence="5 10" id="KW-0346">Stress response</keyword>
<evidence type="ECO:0000256" key="8">
    <source>
        <dbReference type="ARBA" id="ARBA00072274"/>
    </source>
</evidence>
<dbReference type="GO" id="GO:0000774">
    <property type="term" value="F:adenyl-nucleotide exchange factor activity"/>
    <property type="evidence" value="ECO:0007669"/>
    <property type="project" value="InterPro"/>
</dbReference>
<dbReference type="CDD" id="cd00446">
    <property type="entry name" value="GrpE"/>
    <property type="match status" value="1"/>
</dbReference>
<proteinExistence type="inferred from homology"/>
<gene>
    <name evidence="10 14" type="primary">grpE</name>
    <name evidence="14" type="ORF">FHP88_07900</name>
</gene>
<dbReference type="PANTHER" id="PTHR21237:SF23">
    <property type="entry name" value="GRPE PROTEIN HOMOLOG, MITOCHONDRIAL"/>
    <property type="match status" value="1"/>
</dbReference>
<dbReference type="HAMAP" id="MF_01151">
    <property type="entry name" value="GrpE"/>
    <property type="match status" value="1"/>
</dbReference>
<dbReference type="OrthoDB" id="9789811at2"/>
<evidence type="ECO:0000256" key="6">
    <source>
        <dbReference type="ARBA" id="ARBA00023186"/>
    </source>
</evidence>
<comment type="similarity">
    <text evidence="2 10 12">Belongs to the GrpE family.</text>
</comment>
<dbReference type="GO" id="GO:0006457">
    <property type="term" value="P:protein folding"/>
    <property type="evidence" value="ECO:0007669"/>
    <property type="project" value="InterPro"/>
</dbReference>
<organism evidence="14 15">
    <name type="scientific">Sedimenticola selenatireducens</name>
    <dbReference type="NCBI Taxonomy" id="191960"/>
    <lineage>
        <taxon>Bacteria</taxon>
        <taxon>Pseudomonadati</taxon>
        <taxon>Pseudomonadota</taxon>
        <taxon>Gammaproteobacteria</taxon>
        <taxon>Chromatiales</taxon>
        <taxon>Sedimenticolaceae</taxon>
        <taxon>Sedimenticola</taxon>
    </lineage>
</organism>
<evidence type="ECO:0000256" key="10">
    <source>
        <dbReference type="HAMAP-Rule" id="MF_01151"/>
    </source>
</evidence>
<feature type="region of interest" description="Disordered" evidence="13">
    <location>
        <begin position="1"/>
        <end position="39"/>
    </location>
</feature>
<evidence type="ECO:0000256" key="3">
    <source>
        <dbReference type="ARBA" id="ARBA00011738"/>
    </source>
</evidence>
<dbReference type="GO" id="GO:0051087">
    <property type="term" value="F:protein-folding chaperone binding"/>
    <property type="evidence" value="ECO:0007669"/>
    <property type="project" value="InterPro"/>
</dbReference>
<keyword evidence="6 10" id="KW-0143">Chaperone</keyword>
<dbReference type="AlphaFoldDB" id="A0A558DRU0"/>
<feature type="compositionally biased region" description="Polar residues" evidence="13">
    <location>
        <begin position="23"/>
        <end position="36"/>
    </location>
</feature>
<evidence type="ECO:0000256" key="12">
    <source>
        <dbReference type="RuleBase" id="RU004478"/>
    </source>
</evidence>
<sequence>MSKDQDQASDQTVAEEAIEITGQVESVSEQSTTEAQTPEELTLLLEDARAKADSHWDQLMRTQAQMDNLRKRHERDLENAHKFALERFVNELLPVRDSLEMGLVAAGEESSTIDHLREGTELTLKLFSDVMDKFNVEQINPEGEPFNPELHQAMSMMPRADVPPNTVVLVVQKGYTLNGRLVRPAMVMVSQAEAGQVDDQA</sequence>
<dbReference type="Gene3D" id="2.30.22.10">
    <property type="entry name" value="Head domain of nucleotide exchange factor GrpE"/>
    <property type="match status" value="1"/>
</dbReference>
<keyword evidence="15" id="KW-1185">Reference proteome</keyword>
<dbReference type="SUPFAM" id="SSF58014">
    <property type="entry name" value="Coiled-coil domain of nucleotide exchange factor GrpE"/>
    <property type="match status" value="1"/>
</dbReference>
<dbReference type="Pfam" id="PF01025">
    <property type="entry name" value="GrpE"/>
    <property type="match status" value="1"/>
</dbReference>
<dbReference type="EMBL" id="VMNH01000007">
    <property type="protein sequence ID" value="TVO75913.1"/>
    <property type="molecule type" value="Genomic_DNA"/>
</dbReference>